<accession>A0A2T9ZE18</accession>
<protein>
    <submittedName>
        <fullName evidence="1">Uncharacterized protein</fullName>
    </submittedName>
</protein>
<name>A0A2T9ZE18_9FUNG</name>
<organism evidence="1 2">
    <name type="scientific">Smittium megazygosporum</name>
    <dbReference type="NCBI Taxonomy" id="133381"/>
    <lineage>
        <taxon>Eukaryota</taxon>
        <taxon>Fungi</taxon>
        <taxon>Fungi incertae sedis</taxon>
        <taxon>Zoopagomycota</taxon>
        <taxon>Kickxellomycotina</taxon>
        <taxon>Harpellomycetes</taxon>
        <taxon>Harpellales</taxon>
        <taxon>Legeriomycetaceae</taxon>
        <taxon>Smittium</taxon>
    </lineage>
</organism>
<feature type="non-terminal residue" evidence="1">
    <location>
        <position position="164"/>
    </location>
</feature>
<evidence type="ECO:0000313" key="2">
    <source>
        <dbReference type="Proteomes" id="UP000245609"/>
    </source>
</evidence>
<comment type="caution">
    <text evidence="1">The sequence shown here is derived from an EMBL/GenBank/DDBJ whole genome shotgun (WGS) entry which is preliminary data.</text>
</comment>
<proteinExistence type="predicted"/>
<dbReference type="Proteomes" id="UP000245609">
    <property type="component" value="Unassembled WGS sequence"/>
</dbReference>
<dbReference type="EMBL" id="MBFS01000321">
    <property type="protein sequence ID" value="PVV02831.1"/>
    <property type="molecule type" value="Genomic_DNA"/>
</dbReference>
<evidence type="ECO:0000313" key="1">
    <source>
        <dbReference type="EMBL" id="PVV02831.1"/>
    </source>
</evidence>
<sequence>MRSASTGFSPAEMLYGVKLTLPYIWSPPAEIEDLEEAIIERIKVIQIDLPKIRDLGYNKLISVKNNSEEVYNKSVSKNIFKVGQKVLLRIKEVGGKFDPLWEGPYEVIMDRANGSYIIADTANNKDSVTGDRLKNYNSSNYMVPEVISRRLTPGIKRYREINRG</sequence>
<dbReference type="STRING" id="133381.A0A2T9ZE18"/>
<keyword evidence="2" id="KW-1185">Reference proteome</keyword>
<reference evidence="1 2" key="1">
    <citation type="journal article" date="2018" name="MBio">
        <title>Comparative Genomics Reveals the Core Gene Toolbox for the Fungus-Insect Symbiosis.</title>
        <authorList>
            <person name="Wang Y."/>
            <person name="Stata M."/>
            <person name="Wang W."/>
            <person name="Stajich J.E."/>
            <person name="White M.M."/>
            <person name="Moncalvo J.M."/>
        </authorList>
    </citation>
    <scope>NUCLEOTIDE SEQUENCE [LARGE SCALE GENOMIC DNA]</scope>
    <source>
        <strain evidence="1 2">SC-DP-2</strain>
    </source>
</reference>
<dbReference type="AlphaFoldDB" id="A0A2T9ZE18"/>
<gene>
    <name evidence="1" type="ORF">BB560_002705</name>
</gene>
<dbReference type="OrthoDB" id="5592268at2759"/>